<evidence type="ECO:0000256" key="3">
    <source>
        <dbReference type="SAM" id="SignalP"/>
    </source>
</evidence>
<dbReference type="InterPro" id="IPR036034">
    <property type="entry name" value="PDZ_sf"/>
</dbReference>
<dbReference type="SUPFAM" id="SSF50494">
    <property type="entry name" value="Trypsin-like serine proteases"/>
    <property type="match status" value="1"/>
</dbReference>
<dbReference type="InterPro" id="IPR009003">
    <property type="entry name" value="Peptidase_S1_PA"/>
</dbReference>
<protein>
    <submittedName>
        <fullName evidence="4">Trypsin-like serine protease</fullName>
    </submittedName>
</protein>
<evidence type="ECO:0000313" key="5">
    <source>
        <dbReference type="Proteomes" id="UP000290407"/>
    </source>
</evidence>
<dbReference type="PANTHER" id="PTHR43343:SF3">
    <property type="entry name" value="PROTEASE DO-LIKE 8, CHLOROPLASTIC"/>
    <property type="match status" value="1"/>
</dbReference>
<sequence length="503" mass="53665">MYRLFLFLALLILSAQTRAQSSSDVLEDALSGVVTVAVYQTAGVSVRPLGVRGRTVNPEQAYAKALSLAGAKSSGSGFVIELNGQKYVLTNAHVVESATDAAGSLAVFSINQQKYPVRVVGGDALYDFAVLAFTTPPGPELTALPLRSAPARIGERVYAIGNPQGEYPYTVTDGIISAKNRMRGGLTGKFGFLQTTATVIWGNSGGPLVDERGAVLGINSQIAFANGPSGSSVWLSQINFALETSVVLRLLNDVLTNDGLVRRAYLGLEFSETTRISDDDERPQAATTQPVPVLSGILPDSPGKDALKGYVGQTVTAINGEGVRNVQEVLGILETLRPGSMVALTFGHGPSATTVSVKSSTLTPVELESVARYVLTSNRLSLTEAPDGIAIRFMQNNNTYELDRERRYQKTPAGFGQKQIASPSANTPRAVTYRVVAAGIQSERGSKLWRVSKLSYLGAVCRLMGLSGVVDMAVADPDNPDDVRFTRHMLSGEQDVIKACLWY</sequence>
<reference evidence="4 5" key="1">
    <citation type="submission" date="2019-01" db="EMBL/GenBank/DDBJ databases">
        <title>Spirosoma flava sp. nov., a propanil-degrading bacterium isolated from herbicide-contaminated soil.</title>
        <authorList>
            <person name="Zhang L."/>
            <person name="Jiang J.-D."/>
        </authorList>
    </citation>
    <scope>NUCLEOTIDE SEQUENCE [LARGE SCALE GENOMIC DNA]</scope>
    <source>
        <strain evidence="4 5">TY50</strain>
    </source>
</reference>
<comment type="caution">
    <text evidence="4">The sequence shown here is derived from an EMBL/GenBank/DDBJ whole genome shotgun (WGS) entry which is preliminary data.</text>
</comment>
<keyword evidence="2" id="KW-0378">Hydrolase</keyword>
<dbReference type="Gene3D" id="2.30.42.10">
    <property type="match status" value="1"/>
</dbReference>
<keyword evidence="1 4" id="KW-0645">Protease</keyword>
<dbReference type="EMBL" id="SBLB01000011">
    <property type="protein sequence ID" value="RYC66880.1"/>
    <property type="molecule type" value="Genomic_DNA"/>
</dbReference>
<dbReference type="Proteomes" id="UP000290407">
    <property type="component" value="Unassembled WGS sequence"/>
</dbReference>
<evidence type="ECO:0000256" key="1">
    <source>
        <dbReference type="ARBA" id="ARBA00022670"/>
    </source>
</evidence>
<name>A0A4Q2UHR4_9BACT</name>
<dbReference type="PANTHER" id="PTHR43343">
    <property type="entry name" value="PEPTIDASE S12"/>
    <property type="match status" value="1"/>
</dbReference>
<dbReference type="Gene3D" id="2.40.10.120">
    <property type="match status" value="1"/>
</dbReference>
<dbReference type="InterPro" id="IPR051201">
    <property type="entry name" value="Chloro_Bact_Ser_Proteases"/>
</dbReference>
<proteinExistence type="predicted"/>
<dbReference type="RefSeq" id="WP_129605998.1">
    <property type="nucleotide sequence ID" value="NZ_SBLB01000011.1"/>
</dbReference>
<organism evidence="4 5">
    <name type="scientific">Spirosoma sordidisoli</name>
    <dbReference type="NCBI Taxonomy" id="2502893"/>
    <lineage>
        <taxon>Bacteria</taxon>
        <taxon>Pseudomonadati</taxon>
        <taxon>Bacteroidota</taxon>
        <taxon>Cytophagia</taxon>
        <taxon>Cytophagales</taxon>
        <taxon>Cytophagaceae</taxon>
        <taxon>Spirosoma</taxon>
    </lineage>
</organism>
<dbReference type="SUPFAM" id="SSF50156">
    <property type="entry name" value="PDZ domain-like"/>
    <property type="match status" value="1"/>
</dbReference>
<gene>
    <name evidence="4" type="ORF">EQG79_27650</name>
</gene>
<feature type="signal peptide" evidence="3">
    <location>
        <begin position="1"/>
        <end position="19"/>
    </location>
</feature>
<dbReference type="AlphaFoldDB" id="A0A4Q2UHR4"/>
<evidence type="ECO:0000256" key="2">
    <source>
        <dbReference type="ARBA" id="ARBA00022801"/>
    </source>
</evidence>
<dbReference type="InterPro" id="IPR001940">
    <property type="entry name" value="Peptidase_S1C"/>
</dbReference>
<dbReference type="PRINTS" id="PR00834">
    <property type="entry name" value="PROTEASES2C"/>
</dbReference>
<feature type="chain" id="PRO_5020550966" evidence="3">
    <location>
        <begin position="20"/>
        <end position="503"/>
    </location>
</feature>
<dbReference type="GO" id="GO:0004252">
    <property type="term" value="F:serine-type endopeptidase activity"/>
    <property type="evidence" value="ECO:0007669"/>
    <property type="project" value="InterPro"/>
</dbReference>
<dbReference type="Pfam" id="PF13365">
    <property type="entry name" value="Trypsin_2"/>
    <property type="match status" value="1"/>
</dbReference>
<accession>A0A4Q2UHR4</accession>
<keyword evidence="3" id="KW-0732">Signal</keyword>
<evidence type="ECO:0000313" key="4">
    <source>
        <dbReference type="EMBL" id="RYC66880.1"/>
    </source>
</evidence>
<dbReference type="GO" id="GO:0006508">
    <property type="term" value="P:proteolysis"/>
    <property type="evidence" value="ECO:0007669"/>
    <property type="project" value="UniProtKB-KW"/>
</dbReference>
<keyword evidence="5" id="KW-1185">Reference proteome</keyword>